<gene>
    <name evidence="2" type="ORF">LshimejAT787_0303320</name>
</gene>
<feature type="region of interest" description="Disordered" evidence="1">
    <location>
        <begin position="1"/>
        <end position="21"/>
    </location>
</feature>
<accession>A0A9P3PIH8</accession>
<organism evidence="2 3">
    <name type="scientific">Lyophyllum shimeji</name>
    <name type="common">Hon-shimeji</name>
    <name type="synonym">Tricholoma shimeji</name>
    <dbReference type="NCBI Taxonomy" id="47721"/>
    <lineage>
        <taxon>Eukaryota</taxon>
        <taxon>Fungi</taxon>
        <taxon>Dikarya</taxon>
        <taxon>Basidiomycota</taxon>
        <taxon>Agaricomycotina</taxon>
        <taxon>Agaricomycetes</taxon>
        <taxon>Agaricomycetidae</taxon>
        <taxon>Agaricales</taxon>
        <taxon>Tricholomatineae</taxon>
        <taxon>Lyophyllaceae</taxon>
        <taxon>Lyophyllum</taxon>
    </lineage>
</organism>
<name>A0A9P3PIH8_LYOSH</name>
<comment type="caution">
    <text evidence="2">The sequence shown here is derived from an EMBL/GenBank/DDBJ whole genome shotgun (WGS) entry which is preliminary data.</text>
</comment>
<dbReference type="AlphaFoldDB" id="A0A9P3PIH8"/>
<protein>
    <submittedName>
        <fullName evidence="2">Uncharacterized protein</fullName>
    </submittedName>
</protein>
<dbReference type="OrthoDB" id="3205299at2759"/>
<reference evidence="2" key="1">
    <citation type="submission" date="2022-07" db="EMBL/GenBank/DDBJ databases">
        <title>The genome of Lyophyllum shimeji provides insight into the initial evolution of ectomycorrhizal fungal genome.</title>
        <authorList>
            <person name="Kobayashi Y."/>
            <person name="Shibata T."/>
            <person name="Hirakawa H."/>
            <person name="Shigenobu S."/>
            <person name="Nishiyama T."/>
            <person name="Yamada A."/>
            <person name="Hasebe M."/>
            <person name="Kawaguchi M."/>
        </authorList>
    </citation>
    <scope>NUCLEOTIDE SEQUENCE</scope>
    <source>
        <strain evidence="2">AT787</strain>
    </source>
</reference>
<keyword evidence="3" id="KW-1185">Reference proteome</keyword>
<evidence type="ECO:0000313" key="3">
    <source>
        <dbReference type="Proteomes" id="UP001063166"/>
    </source>
</evidence>
<dbReference type="EMBL" id="BRPK01000003">
    <property type="protein sequence ID" value="GLB36044.1"/>
    <property type="molecule type" value="Genomic_DNA"/>
</dbReference>
<dbReference type="Proteomes" id="UP001063166">
    <property type="component" value="Unassembled WGS sequence"/>
</dbReference>
<evidence type="ECO:0000313" key="2">
    <source>
        <dbReference type="EMBL" id="GLB36044.1"/>
    </source>
</evidence>
<proteinExistence type="predicted"/>
<evidence type="ECO:0000256" key="1">
    <source>
        <dbReference type="SAM" id="MobiDB-lite"/>
    </source>
</evidence>
<sequence length="214" mass="23562">MALQRSKSAPQGIPALLPMPRSVPRASSFQTIQNAVKTVKTVPLAERTDMEREDPFSLLGFFPSSLGEEKWGWIRGEEKVEKAWTAEEGESGSVLFGESDKLTQEAIKGEDKLGVLSLGGLFQDLEGKLWSPSSYGVAAEREAPDEDREAVDEDSLWLGLRVRRGKTLGTMPEMAGRDAEDWKTSIDSAIDEYFPIWDIDSGNSRETKLPQAGG</sequence>